<dbReference type="Pfam" id="PF09070">
    <property type="entry name" value="PFU"/>
    <property type="match status" value="1"/>
</dbReference>
<gene>
    <name evidence="9" type="primary">Plaa</name>
    <name evidence="9" type="ORF">NPIL_447581</name>
</gene>
<dbReference type="SMART" id="SM00320">
    <property type="entry name" value="WD40"/>
    <property type="match status" value="6"/>
</dbReference>
<keyword evidence="10" id="KW-1185">Reference proteome</keyword>
<reference evidence="9" key="1">
    <citation type="submission" date="2020-08" db="EMBL/GenBank/DDBJ databases">
        <title>Multicomponent nature underlies the extraordinary mechanical properties of spider dragline silk.</title>
        <authorList>
            <person name="Kono N."/>
            <person name="Nakamura H."/>
            <person name="Mori M."/>
            <person name="Yoshida Y."/>
            <person name="Ohtoshi R."/>
            <person name="Malay A.D."/>
            <person name="Moran D.A.P."/>
            <person name="Tomita M."/>
            <person name="Numata K."/>
            <person name="Arakawa K."/>
        </authorList>
    </citation>
    <scope>NUCLEOTIDE SEQUENCE</scope>
</reference>
<feature type="repeat" description="WD" evidence="6">
    <location>
        <begin position="95"/>
        <end position="126"/>
    </location>
</feature>
<feature type="repeat" description="WD" evidence="6">
    <location>
        <begin position="175"/>
        <end position="207"/>
    </location>
</feature>
<dbReference type="PROSITE" id="PS51394">
    <property type="entry name" value="PFU"/>
    <property type="match status" value="1"/>
</dbReference>
<dbReference type="GO" id="GO:0005634">
    <property type="term" value="C:nucleus"/>
    <property type="evidence" value="ECO:0007669"/>
    <property type="project" value="TreeGrafter"/>
</dbReference>
<evidence type="ECO:0000256" key="4">
    <source>
        <dbReference type="ARBA" id="ARBA00022574"/>
    </source>
</evidence>
<dbReference type="InterPro" id="IPR001680">
    <property type="entry name" value="WD40_rpt"/>
</dbReference>
<organism evidence="9 10">
    <name type="scientific">Nephila pilipes</name>
    <name type="common">Giant wood spider</name>
    <name type="synonym">Nephila maculata</name>
    <dbReference type="NCBI Taxonomy" id="299642"/>
    <lineage>
        <taxon>Eukaryota</taxon>
        <taxon>Metazoa</taxon>
        <taxon>Ecdysozoa</taxon>
        <taxon>Arthropoda</taxon>
        <taxon>Chelicerata</taxon>
        <taxon>Arachnida</taxon>
        <taxon>Araneae</taxon>
        <taxon>Araneomorphae</taxon>
        <taxon>Entelegynae</taxon>
        <taxon>Araneoidea</taxon>
        <taxon>Nephilidae</taxon>
        <taxon>Nephila</taxon>
    </lineage>
</organism>
<dbReference type="InterPro" id="IPR011989">
    <property type="entry name" value="ARM-like"/>
</dbReference>
<evidence type="ECO:0000313" key="9">
    <source>
        <dbReference type="EMBL" id="GFS96842.1"/>
    </source>
</evidence>
<dbReference type="CDD" id="cd00200">
    <property type="entry name" value="WD40"/>
    <property type="match status" value="1"/>
</dbReference>
<evidence type="ECO:0000259" key="7">
    <source>
        <dbReference type="PROSITE" id="PS51394"/>
    </source>
</evidence>
<dbReference type="InterPro" id="IPR013535">
    <property type="entry name" value="PUL_dom"/>
</dbReference>
<evidence type="ECO:0000259" key="8">
    <source>
        <dbReference type="PROSITE" id="PS51396"/>
    </source>
</evidence>
<feature type="repeat" description="WD" evidence="6">
    <location>
        <begin position="57"/>
        <end position="87"/>
    </location>
</feature>
<dbReference type="AlphaFoldDB" id="A0A8X6N6L6"/>
<dbReference type="SUPFAM" id="SSF50978">
    <property type="entry name" value="WD40 repeat-like"/>
    <property type="match status" value="1"/>
</dbReference>
<dbReference type="GO" id="GO:0005737">
    <property type="term" value="C:cytoplasm"/>
    <property type="evidence" value="ECO:0007669"/>
    <property type="project" value="UniProtKB-SubCell"/>
</dbReference>
<dbReference type="GO" id="GO:0043130">
    <property type="term" value="F:ubiquitin binding"/>
    <property type="evidence" value="ECO:0007669"/>
    <property type="project" value="TreeGrafter"/>
</dbReference>
<dbReference type="Gene3D" id="3.10.20.870">
    <property type="entry name" value="PFU (PLAA family ubiquitin binding), C-terminal domain"/>
    <property type="match status" value="1"/>
</dbReference>
<dbReference type="EMBL" id="BMAW01054545">
    <property type="protein sequence ID" value="GFS96842.1"/>
    <property type="molecule type" value="Genomic_DNA"/>
</dbReference>
<dbReference type="PANTHER" id="PTHR19849">
    <property type="entry name" value="PHOSPHOLIPASE A-2-ACTIVATING PROTEIN"/>
    <property type="match status" value="1"/>
</dbReference>
<evidence type="ECO:0000256" key="1">
    <source>
        <dbReference type="ARBA" id="ARBA00004496"/>
    </source>
</evidence>
<evidence type="ECO:0000313" key="10">
    <source>
        <dbReference type="Proteomes" id="UP000887013"/>
    </source>
</evidence>
<dbReference type="InterPro" id="IPR015155">
    <property type="entry name" value="PFU"/>
</dbReference>
<dbReference type="GO" id="GO:0043161">
    <property type="term" value="P:proteasome-mediated ubiquitin-dependent protein catabolic process"/>
    <property type="evidence" value="ECO:0007669"/>
    <property type="project" value="TreeGrafter"/>
</dbReference>
<dbReference type="PROSITE" id="PS51396">
    <property type="entry name" value="PUL"/>
    <property type="match status" value="1"/>
</dbReference>
<proteinExistence type="inferred from homology"/>
<comment type="similarity">
    <text evidence="2">Belongs to the WD repeat PLAP family.</text>
</comment>
<comment type="caution">
    <text evidence="9">The sequence shown here is derived from an EMBL/GenBank/DDBJ whole genome shotgun (WGS) entry which is preliminary data.</text>
</comment>
<dbReference type="PROSITE" id="PS50294">
    <property type="entry name" value="WD_REPEATS_REGION"/>
    <property type="match status" value="2"/>
</dbReference>
<feature type="non-terminal residue" evidence="9">
    <location>
        <position position="1"/>
    </location>
</feature>
<dbReference type="Pfam" id="PF00400">
    <property type="entry name" value="WD40"/>
    <property type="match status" value="4"/>
</dbReference>
<protein>
    <submittedName>
        <fullName evidence="9">Phospholipase A-2-activating protein</fullName>
    </submittedName>
</protein>
<evidence type="ECO:0000256" key="6">
    <source>
        <dbReference type="PROSITE-ProRule" id="PRU00221"/>
    </source>
</evidence>
<dbReference type="Gene3D" id="2.130.10.10">
    <property type="entry name" value="YVTN repeat-like/Quinoprotein amine dehydrogenase"/>
    <property type="match status" value="1"/>
</dbReference>
<dbReference type="PRINTS" id="PR00320">
    <property type="entry name" value="GPROTEINBRPT"/>
</dbReference>
<dbReference type="OrthoDB" id="10265988at2759"/>
<evidence type="ECO:0000256" key="3">
    <source>
        <dbReference type="ARBA" id="ARBA00022490"/>
    </source>
</evidence>
<dbReference type="GO" id="GO:0010992">
    <property type="term" value="P:ubiquitin recycling"/>
    <property type="evidence" value="ECO:0007669"/>
    <property type="project" value="TreeGrafter"/>
</dbReference>
<keyword evidence="3" id="KW-0963">Cytoplasm</keyword>
<feature type="domain" description="PUL" evidence="8">
    <location>
        <begin position="365"/>
        <end position="618"/>
    </location>
</feature>
<dbReference type="Proteomes" id="UP000887013">
    <property type="component" value="Unassembled WGS sequence"/>
</dbReference>
<keyword evidence="4 6" id="KW-0853">WD repeat</keyword>
<dbReference type="InterPro" id="IPR036322">
    <property type="entry name" value="WD40_repeat_dom_sf"/>
</dbReference>
<dbReference type="InterPro" id="IPR020472">
    <property type="entry name" value="WD40_PAC1"/>
</dbReference>
<name>A0A8X6N6L6_NEPPI</name>
<sequence>ESVYRDEHIFVGPKKFVASLCALPASAQYPDGLILAGSNDCAIYGFTLYSKEPVLKLLGHSDAVCTLSAGFGLFVSGSWDGTARVWSGQQCTAILEGHSQTVWATEVYPLQNMIITGSADRTLRIWRNGICENVLYGHDDCVRGLVITKNLNILSCSNDTTVRLWSIQGLCLNVFRSHESFIYSITLLNNGTDFATCGEDETVRIWEKGVCAQTLHIPSNTLWSITCLDNDDLVVGCSDGSVSIIGKAAGYNLLGNCSNGDMITRINGYEWNSLKNKWVQVRSVHLENGYDELDLTDKPTKEKDFEFYIEIEGKLCKLELNRNEDPNEIAMKFIAQHTVDPSYRSDILKYIVKHCNAKLPPGRNEFFPYDKYYTYLNANIPGLKAKLLEFSNFVQKSLHVPPSKIEKVSLLASFPEEVSEEQMHSLDTIITWNDEYLFPALDLLRLAVRCKSVGARIGSPPIINYLLQILRSTKLVVNRILVIKIFCNLFDVKEGEELMITNQGKILEIVKESLFASDKIDKSTSSLLLNYSVAAFKGLSVDTELYCTKVIEIIHVVKDSDSLYRIFVAIGTLSHCNYPAFMQFNAMKMYDIILSCRKFVEAGNASILHKVLLESFLP</sequence>
<accession>A0A8X6N6L6</accession>
<dbReference type="Gene3D" id="1.25.10.10">
    <property type="entry name" value="Leucine-rich Repeat Variant"/>
    <property type="match status" value="1"/>
</dbReference>
<feature type="domain" description="PFU" evidence="7">
    <location>
        <begin position="270"/>
        <end position="365"/>
    </location>
</feature>
<dbReference type="InterPro" id="IPR015943">
    <property type="entry name" value="WD40/YVTN_repeat-like_dom_sf"/>
</dbReference>
<dbReference type="PANTHER" id="PTHR19849:SF0">
    <property type="entry name" value="PHOSPHOLIPASE A-2-ACTIVATING PROTEIN"/>
    <property type="match status" value="1"/>
</dbReference>
<keyword evidence="5" id="KW-0677">Repeat</keyword>
<dbReference type="Pfam" id="PF08324">
    <property type="entry name" value="PUL"/>
    <property type="match status" value="1"/>
</dbReference>
<evidence type="ECO:0000256" key="2">
    <source>
        <dbReference type="ARBA" id="ARBA00008495"/>
    </source>
</evidence>
<comment type="subcellular location">
    <subcellularLocation>
        <location evidence="1">Cytoplasm</location>
    </subcellularLocation>
</comment>
<dbReference type="InterPro" id="IPR038122">
    <property type="entry name" value="PFU_sf"/>
</dbReference>
<evidence type="ECO:0000256" key="5">
    <source>
        <dbReference type="ARBA" id="ARBA00022737"/>
    </source>
</evidence>
<dbReference type="PROSITE" id="PS50082">
    <property type="entry name" value="WD_REPEATS_2"/>
    <property type="match status" value="4"/>
</dbReference>
<feature type="repeat" description="WD" evidence="6">
    <location>
        <begin position="135"/>
        <end position="168"/>
    </location>
</feature>